<name>A0ABP8MZG5_9BACT</name>
<reference evidence="3" key="1">
    <citation type="journal article" date="2019" name="Int. J. Syst. Evol. Microbiol.">
        <title>The Global Catalogue of Microorganisms (GCM) 10K type strain sequencing project: providing services to taxonomists for standard genome sequencing and annotation.</title>
        <authorList>
            <consortium name="The Broad Institute Genomics Platform"/>
            <consortium name="The Broad Institute Genome Sequencing Center for Infectious Disease"/>
            <person name="Wu L."/>
            <person name="Ma J."/>
        </authorList>
    </citation>
    <scope>NUCLEOTIDE SEQUENCE [LARGE SCALE GENOMIC DNA]</scope>
    <source>
        <strain evidence="3">JCM 17759</strain>
    </source>
</reference>
<sequence length="65" mass="7027">MISSPQGLPNVRQDFANENASTVPKEHRKPDVTAFAENVNSSILVSVVSEVELIAWPPLAQVLNA</sequence>
<evidence type="ECO:0000313" key="3">
    <source>
        <dbReference type="Proteomes" id="UP001500840"/>
    </source>
</evidence>
<proteinExistence type="predicted"/>
<accession>A0ABP8MZG5</accession>
<feature type="region of interest" description="Disordered" evidence="1">
    <location>
        <begin position="1"/>
        <end position="29"/>
    </location>
</feature>
<gene>
    <name evidence="2" type="ORF">GCM10023156_34250</name>
</gene>
<dbReference type="Proteomes" id="UP001500840">
    <property type="component" value="Unassembled WGS sequence"/>
</dbReference>
<protein>
    <submittedName>
        <fullName evidence="2">Uncharacterized protein</fullName>
    </submittedName>
</protein>
<keyword evidence="3" id="KW-1185">Reference proteome</keyword>
<evidence type="ECO:0000256" key="1">
    <source>
        <dbReference type="SAM" id="MobiDB-lite"/>
    </source>
</evidence>
<comment type="caution">
    <text evidence="2">The sequence shown here is derived from an EMBL/GenBank/DDBJ whole genome shotgun (WGS) entry which is preliminary data.</text>
</comment>
<dbReference type="EMBL" id="BAABGA010000040">
    <property type="protein sequence ID" value="GAA4457436.1"/>
    <property type="molecule type" value="Genomic_DNA"/>
</dbReference>
<evidence type="ECO:0000313" key="2">
    <source>
        <dbReference type="EMBL" id="GAA4457436.1"/>
    </source>
</evidence>
<organism evidence="2 3">
    <name type="scientific">Novipirellula rosea</name>
    <dbReference type="NCBI Taxonomy" id="1031540"/>
    <lineage>
        <taxon>Bacteria</taxon>
        <taxon>Pseudomonadati</taxon>
        <taxon>Planctomycetota</taxon>
        <taxon>Planctomycetia</taxon>
        <taxon>Pirellulales</taxon>
        <taxon>Pirellulaceae</taxon>
        <taxon>Novipirellula</taxon>
    </lineage>
</organism>